<evidence type="ECO:0000313" key="4">
    <source>
        <dbReference type="EMBL" id="CAD7250809.1"/>
    </source>
</evidence>
<dbReference type="InterPro" id="IPR051487">
    <property type="entry name" value="Ser/Thr_Proteases_Immune/Dev"/>
</dbReference>
<proteinExistence type="inferred from homology"/>
<dbReference type="EMBL" id="CAJPEV010003083">
    <property type="protein sequence ID" value="CAG0898873.1"/>
    <property type="molecule type" value="Genomic_DNA"/>
</dbReference>
<dbReference type="InterPro" id="IPR001254">
    <property type="entry name" value="Trypsin_dom"/>
</dbReference>
<comment type="similarity">
    <text evidence="2">Belongs to the peptidase S1 family. CLIP subfamily.</text>
</comment>
<protein>
    <recommendedName>
        <fullName evidence="3">Peptidase S1 domain-containing protein</fullName>
    </recommendedName>
</protein>
<dbReference type="PROSITE" id="PS50240">
    <property type="entry name" value="TRYPSIN_DOM"/>
    <property type="match status" value="1"/>
</dbReference>
<feature type="domain" description="Peptidase S1" evidence="3">
    <location>
        <begin position="32"/>
        <end position="189"/>
    </location>
</feature>
<dbReference type="GO" id="GO:0004252">
    <property type="term" value="F:serine-type endopeptidase activity"/>
    <property type="evidence" value="ECO:0007669"/>
    <property type="project" value="InterPro"/>
</dbReference>
<dbReference type="SUPFAM" id="SSF50494">
    <property type="entry name" value="Trypsin-like serine proteases"/>
    <property type="match status" value="1"/>
</dbReference>
<sequence length="197" mass="21400">MPGFQIFIVTLGDFDRSTLFDTHSIQIQASAIIHPQYNSSNRNNDIALLKLQTPVDFNAFPHIRPVCLSSNAIPTPGQTVTIVGWSSISVPNAPPENVLKESTMKVVSQTNCKVSYPVQASNNTVCVQPNDKISCRGDFGGPLSYQTPSGYYQEVGIISYKNGECLPNSGIVATKAADYVDNFIKSNTQDGQWCPAP</sequence>
<dbReference type="GO" id="GO:0006508">
    <property type="term" value="P:proteolysis"/>
    <property type="evidence" value="ECO:0007669"/>
    <property type="project" value="InterPro"/>
</dbReference>
<dbReference type="InterPro" id="IPR043504">
    <property type="entry name" value="Peptidase_S1_PA_chymotrypsin"/>
</dbReference>
<dbReference type="Gene3D" id="2.40.10.10">
    <property type="entry name" value="Trypsin-like serine proteases"/>
    <property type="match status" value="1"/>
</dbReference>
<dbReference type="CDD" id="cd00190">
    <property type="entry name" value="Tryp_SPc"/>
    <property type="match status" value="1"/>
</dbReference>
<dbReference type="InterPro" id="IPR009003">
    <property type="entry name" value="Peptidase_S1_PA"/>
</dbReference>
<gene>
    <name evidence="4" type="ORF">DSTB1V02_LOCUS10578</name>
</gene>
<name>A0A7R9AB27_9CRUS</name>
<dbReference type="PRINTS" id="PR00722">
    <property type="entry name" value="CHYMOTRYPSIN"/>
</dbReference>
<evidence type="ECO:0000313" key="5">
    <source>
        <dbReference type="Proteomes" id="UP000677054"/>
    </source>
</evidence>
<dbReference type="Pfam" id="PF00089">
    <property type="entry name" value="Trypsin"/>
    <property type="match status" value="1"/>
</dbReference>
<reference evidence="4" key="1">
    <citation type="submission" date="2020-11" db="EMBL/GenBank/DDBJ databases">
        <authorList>
            <person name="Tran Van P."/>
        </authorList>
    </citation>
    <scope>NUCLEOTIDE SEQUENCE</scope>
</reference>
<accession>A0A7R9AB27</accession>
<dbReference type="InterPro" id="IPR001314">
    <property type="entry name" value="Peptidase_S1A"/>
</dbReference>
<evidence type="ECO:0000256" key="2">
    <source>
        <dbReference type="ARBA" id="ARBA00024195"/>
    </source>
</evidence>
<organism evidence="4">
    <name type="scientific">Darwinula stevensoni</name>
    <dbReference type="NCBI Taxonomy" id="69355"/>
    <lineage>
        <taxon>Eukaryota</taxon>
        <taxon>Metazoa</taxon>
        <taxon>Ecdysozoa</taxon>
        <taxon>Arthropoda</taxon>
        <taxon>Crustacea</taxon>
        <taxon>Oligostraca</taxon>
        <taxon>Ostracoda</taxon>
        <taxon>Podocopa</taxon>
        <taxon>Podocopida</taxon>
        <taxon>Darwinulocopina</taxon>
        <taxon>Darwinuloidea</taxon>
        <taxon>Darwinulidae</taxon>
        <taxon>Darwinula</taxon>
    </lineage>
</organism>
<keyword evidence="5" id="KW-1185">Reference proteome</keyword>
<dbReference type="AlphaFoldDB" id="A0A7R9AB27"/>
<dbReference type="SMART" id="SM00020">
    <property type="entry name" value="Tryp_SPc"/>
    <property type="match status" value="1"/>
</dbReference>
<keyword evidence="1" id="KW-1015">Disulfide bond</keyword>
<dbReference type="PANTHER" id="PTHR24256">
    <property type="entry name" value="TRYPTASE-RELATED"/>
    <property type="match status" value="1"/>
</dbReference>
<dbReference type="EMBL" id="LR902600">
    <property type="protein sequence ID" value="CAD7250809.1"/>
    <property type="molecule type" value="Genomic_DNA"/>
</dbReference>
<evidence type="ECO:0000259" key="3">
    <source>
        <dbReference type="PROSITE" id="PS50240"/>
    </source>
</evidence>
<dbReference type="OrthoDB" id="6914889at2759"/>
<evidence type="ECO:0000256" key="1">
    <source>
        <dbReference type="ARBA" id="ARBA00023157"/>
    </source>
</evidence>
<dbReference type="Proteomes" id="UP000677054">
    <property type="component" value="Unassembled WGS sequence"/>
</dbReference>